<feature type="region of interest" description="Disordered" evidence="13">
    <location>
        <begin position="269"/>
        <end position="317"/>
    </location>
</feature>
<dbReference type="InterPro" id="IPR020834">
    <property type="entry name" value="LipOase_CS"/>
</dbReference>
<dbReference type="Gene3D" id="1.20.245.10">
    <property type="entry name" value="Lipoxygenase-1, Domain 5"/>
    <property type="match status" value="1"/>
</dbReference>
<feature type="domain" description="PLAT" evidence="14">
    <location>
        <begin position="105"/>
        <end position="220"/>
    </location>
</feature>
<proteinExistence type="inferred from homology"/>
<dbReference type="InterPro" id="IPR001246">
    <property type="entry name" value="LipOase_plant"/>
</dbReference>
<evidence type="ECO:0000313" key="16">
    <source>
        <dbReference type="EMBL" id="KAL0389344.1"/>
    </source>
</evidence>
<evidence type="ECO:0000256" key="7">
    <source>
        <dbReference type="ARBA" id="ARBA00022964"/>
    </source>
</evidence>
<dbReference type="InterPro" id="IPR036226">
    <property type="entry name" value="LipOase_C_sf"/>
</dbReference>
<gene>
    <name evidence="16" type="ORF">Scaly_0291500</name>
</gene>
<comment type="function">
    <text evidence="12">Plant lipoxygenase may be involved in a number of diverse aspects of plant physiology including growth and development, pest resistance, and senescence or responses to wounding.</text>
</comment>
<reference evidence="16" key="1">
    <citation type="submission" date="2020-06" db="EMBL/GenBank/DDBJ databases">
        <authorList>
            <person name="Li T."/>
            <person name="Hu X."/>
            <person name="Zhang T."/>
            <person name="Song X."/>
            <person name="Zhang H."/>
            <person name="Dai N."/>
            <person name="Sheng W."/>
            <person name="Hou X."/>
            <person name="Wei L."/>
        </authorList>
    </citation>
    <scope>NUCLEOTIDE SEQUENCE</scope>
    <source>
        <strain evidence="16">KEN8</strain>
        <tissue evidence="16">Leaf</tissue>
    </source>
</reference>
<dbReference type="PROSITE" id="PS00081">
    <property type="entry name" value="LIPOXYGENASE_2"/>
    <property type="match status" value="1"/>
</dbReference>
<dbReference type="Pfam" id="PF00305">
    <property type="entry name" value="Lipoxygenase"/>
    <property type="match status" value="2"/>
</dbReference>
<feature type="domain" description="Lipoxygenase" evidence="15">
    <location>
        <begin position="223"/>
        <end position="877"/>
    </location>
</feature>
<dbReference type="InterPro" id="IPR001024">
    <property type="entry name" value="PLAT/LH2_dom"/>
</dbReference>
<keyword evidence="3 12" id="KW-0444">Lipid biosynthesis</keyword>
<dbReference type="SUPFAM" id="SSF48484">
    <property type="entry name" value="Lipoxigenase"/>
    <property type="match status" value="1"/>
</dbReference>
<dbReference type="InterPro" id="IPR036392">
    <property type="entry name" value="PLAT/LH2_dom_sf"/>
</dbReference>
<keyword evidence="5 12" id="KW-0925">Oxylipin biosynthesis</keyword>
<evidence type="ECO:0000259" key="15">
    <source>
        <dbReference type="PROSITE" id="PS51393"/>
    </source>
</evidence>
<evidence type="ECO:0000256" key="3">
    <source>
        <dbReference type="ARBA" id="ARBA00022516"/>
    </source>
</evidence>
<comment type="subunit">
    <text evidence="2">Monomer.</text>
</comment>
<name>A0AAW2SB11_9LAMI</name>
<dbReference type="Gene3D" id="4.10.375.10">
    <property type="entry name" value="Lipoxygenase-1, Domain 2"/>
    <property type="match status" value="1"/>
</dbReference>
<evidence type="ECO:0000256" key="6">
    <source>
        <dbReference type="ARBA" id="ARBA00022832"/>
    </source>
</evidence>
<sequence length="877" mass="98511">MAAATVLVNPFTLRKNSSSAGLRKNSSSAGLSLFHTNGYYHHRTHKFAYGPSLPKMRPIRRTTCMTLVAAPVLNSVQGIMQEKSGMVDLTALVKVKFSKAGSVKELIRRSVEAATSSVEGGVVLQLVSKDVDPETKKAKLSEEAVLHWSSSSKAEAEHRTYEVNFKIDPNFGLPGAIYVHSRHQDEFFLMSVSVEGIVHFACRSWIQPLTVDSESRVFFCDKACLPSQTPTGLIELRQRELKDLRGDGKGLRLPSDRIYDYDVYNDLGNPDKGTDYARPTLGGRNDPYPRRCRSGRPPTTTDASAESPPSPSLPAYVPRDEEYGEQKKEFMSHGRKNAILGNNPTSDSQNICNIQEAIERMFKLDPPKYISKDAIWGLPDDEFGRRVLAGVNPVSIEKLKVFPPVSKLDPSIYGPQESALKEEHIVSLLEGMSVQQAMDEDKLFILDYHDIYLPYVERINSIEGRKTYATRTIFFLTPYGSLKPIAIELSLPLAEQRASSKLVLTPPTDGTAYWLWQLGKEHVCSNDAAIQTLINHWLRIHASMEPFFIAAHRNLSVMHPIFKLLHPHMRYIMKTNSFSRDILINAGGMIETFHAPAKYCMEFSCSAYRDWWRFDLEGLPADLIRRGMAVPDSTYPYGLRLNIDDYPYAQDGLLIWSAIENLVTKYVNHYYPEAILVQDDTELQAWYNESVNKGHADLSNAAWWPKLSTPKDLINILTTIIWTVTGQHAVMNFGQHPYGAYIPARPPFMRRLLPSENDPDYEHFLANPQEYFLSSLPTFTQAAQFAAILHTGSGHSPDEEYIGERNDLSSWASEPEILEAFYEFSLDTKAIAQEIARRNSDPRLRNRCGAGAFPFELLIPSSGSGTTSRGVPNSVTA</sequence>
<dbReference type="SUPFAM" id="SSF49723">
    <property type="entry name" value="Lipase/lipooxygenase domain (PLAT/LH2 domain)"/>
    <property type="match status" value="1"/>
</dbReference>
<reference evidence="16" key="2">
    <citation type="journal article" date="2024" name="Plant">
        <title>Genomic evolution and insights into agronomic trait innovations of Sesamum species.</title>
        <authorList>
            <person name="Miao H."/>
            <person name="Wang L."/>
            <person name="Qu L."/>
            <person name="Liu H."/>
            <person name="Sun Y."/>
            <person name="Le M."/>
            <person name="Wang Q."/>
            <person name="Wei S."/>
            <person name="Zheng Y."/>
            <person name="Lin W."/>
            <person name="Duan Y."/>
            <person name="Cao H."/>
            <person name="Xiong S."/>
            <person name="Wang X."/>
            <person name="Wei L."/>
            <person name="Li C."/>
            <person name="Ma Q."/>
            <person name="Ju M."/>
            <person name="Zhao R."/>
            <person name="Li G."/>
            <person name="Mu C."/>
            <person name="Tian Q."/>
            <person name="Mei H."/>
            <person name="Zhang T."/>
            <person name="Gao T."/>
            <person name="Zhang H."/>
        </authorList>
    </citation>
    <scope>NUCLEOTIDE SEQUENCE</scope>
    <source>
        <strain evidence="16">KEN8</strain>
    </source>
</reference>
<dbReference type="SMART" id="SM00308">
    <property type="entry name" value="LH2"/>
    <property type="match status" value="1"/>
</dbReference>
<evidence type="ECO:0000256" key="11">
    <source>
        <dbReference type="PROSITE-ProRule" id="PRU00152"/>
    </source>
</evidence>
<keyword evidence="6" id="KW-0276">Fatty acid metabolism</keyword>
<dbReference type="InterPro" id="IPR000907">
    <property type="entry name" value="LipOase"/>
</dbReference>
<evidence type="ECO:0000256" key="4">
    <source>
        <dbReference type="ARBA" id="ARBA00022723"/>
    </source>
</evidence>
<dbReference type="Gene3D" id="4.10.372.10">
    <property type="entry name" value="Lipoxygenase-1, Domain 3"/>
    <property type="match status" value="1"/>
</dbReference>
<dbReference type="EC" id="1.13.11.-" evidence="12"/>
<dbReference type="PROSITE" id="PS50095">
    <property type="entry name" value="PLAT"/>
    <property type="match status" value="1"/>
</dbReference>
<evidence type="ECO:0000256" key="13">
    <source>
        <dbReference type="SAM" id="MobiDB-lite"/>
    </source>
</evidence>
<organism evidence="16">
    <name type="scientific">Sesamum calycinum</name>
    <dbReference type="NCBI Taxonomy" id="2727403"/>
    <lineage>
        <taxon>Eukaryota</taxon>
        <taxon>Viridiplantae</taxon>
        <taxon>Streptophyta</taxon>
        <taxon>Embryophyta</taxon>
        <taxon>Tracheophyta</taxon>
        <taxon>Spermatophyta</taxon>
        <taxon>Magnoliopsida</taxon>
        <taxon>eudicotyledons</taxon>
        <taxon>Gunneridae</taxon>
        <taxon>Pentapetalae</taxon>
        <taxon>asterids</taxon>
        <taxon>lamiids</taxon>
        <taxon>Lamiales</taxon>
        <taxon>Pedaliaceae</taxon>
        <taxon>Sesamum</taxon>
    </lineage>
</organism>
<dbReference type="EMBL" id="JACGWM010000002">
    <property type="protein sequence ID" value="KAL0389344.1"/>
    <property type="molecule type" value="Genomic_DNA"/>
</dbReference>
<evidence type="ECO:0000256" key="5">
    <source>
        <dbReference type="ARBA" id="ARBA00022767"/>
    </source>
</evidence>
<dbReference type="InterPro" id="IPR027433">
    <property type="entry name" value="Lipoxygenase_dom_3"/>
</dbReference>
<keyword evidence="4" id="KW-0479">Metal-binding</keyword>
<keyword evidence="10 12" id="KW-0275">Fatty acid biosynthesis</keyword>
<dbReference type="GO" id="GO:0034440">
    <property type="term" value="P:lipid oxidation"/>
    <property type="evidence" value="ECO:0007669"/>
    <property type="project" value="InterPro"/>
</dbReference>
<protein>
    <recommendedName>
        <fullName evidence="12">Lipoxygenase</fullName>
        <ecNumber evidence="12">1.13.11.-</ecNumber>
    </recommendedName>
</protein>
<dbReference type="PANTHER" id="PTHR11771">
    <property type="entry name" value="LIPOXYGENASE"/>
    <property type="match status" value="1"/>
</dbReference>
<evidence type="ECO:0000256" key="1">
    <source>
        <dbReference type="ARBA" id="ARBA00009419"/>
    </source>
</evidence>
<dbReference type="GO" id="GO:0016702">
    <property type="term" value="F:oxidoreductase activity, acting on single donors with incorporation of molecular oxygen, incorporation of two atoms of oxygen"/>
    <property type="evidence" value="ECO:0007669"/>
    <property type="project" value="InterPro"/>
</dbReference>
<comment type="caution">
    <text evidence="11">Lacks conserved residue(s) required for the propagation of feature annotation.</text>
</comment>
<dbReference type="GO" id="GO:0031408">
    <property type="term" value="P:oxylipin biosynthetic process"/>
    <property type="evidence" value="ECO:0007669"/>
    <property type="project" value="UniProtKB-UniRule"/>
</dbReference>
<dbReference type="InterPro" id="IPR013819">
    <property type="entry name" value="LipOase_C"/>
</dbReference>
<dbReference type="GO" id="GO:0046872">
    <property type="term" value="F:metal ion binding"/>
    <property type="evidence" value="ECO:0007669"/>
    <property type="project" value="UniProtKB-UniRule"/>
</dbReference>
<dbReference type="PRINTS" id="PR00087">
    <property type="entry name" value="LIPOXYGENASE"/>
</dbReference>
<dbReference type="PROSITE" id="PS51393">
    <property type="entry name" value="LIPOXYGENASE_3"/>
    <property type="match status" value="1"/>
</dbReference>
<dbReference type="PRINTS" id="PR00468">
    <property type="entry name" value="PLTLPOXGNASE"/>
</dbReference>
<evidence type="ECO:0000256" key="2">
    <source>
        <dbReference type="ARBA" id="ARBA00011245"/>
    </source>
</evidence>
<comment type="similarity">
    <text evidence="1 12">Belongs to the lipoxygenase family.</text>
</comment>
<evidence type="ECO:0000259" key="14">
    <source>
        <dbReference type="PROSITE" id="PS50095"/>
    </source>
</evidence>
<comment type="pathway">
    <text evidence="12">Lipid metabolism; oxylipin biosynthesis.</text>
</comment>
<keyword evidence="7" id="KW-0223">Dioxygenase</keyword>
<dbReference type="AlphaFoldDB" id="A0AAW2SB11"/>
<accession>A0AAW2SB11</accession>
<dbReference type="Pfam" id="PF01477">
    <property type="entry name" value="PLAT"/>
    <property type="match status" value="1"/>
</dbReference>
<evidence type="ECO:0000256" key="12">
    <source>
        <dbReference type="RuleBase" id="RU003975"/>
    </source>
</evidence>
<evidence type="ECO:0000256" key="10">
    <source>
        <dbReference type="ARBA" id="ARBA00023160"/>
    </source>
</evidence>
<keyword evidence="9" id="KW-0443">Lipid metabolism</keyword>
<evidence type="ECO:0000256" key="8">
    <source>
        <dbReference type="ARBA" id="ARBA00023002"/>
    </source>
</evidence>
<keyword evidence="8" id="KW-0560">Oxidoreductase</keyword>
<dbReference type="Gene3D" id="2.60.60.20">
    <property type="entry name" value="PLAT/LH2 domain"/>
    <property type="match status" value="1"/>
</dbReference>
<feature type="compositionally biased region" description="Low complexity" evidence="13">
    <location>
        <begin position="297"/>
        <end position="307"/>
    </location>
</feature>
<comment type="caution">
    <text evidence="16">The sequence shown here is derived from an EMBL/GenBank/DDBJ whole genome shotgun (WGS) entry which is preliminary data.</text>
</comment>
<evidence type="ECO:0000256" key="9">
    <source>
        <dbReference type="ARBA" id="ARBA00023098"/>
    </source>
</evidence>
<dbReference type="GO" id="GO:0006633">
    <property type="term" value="P:fatty acid biosynthetic process"/>
    <property type="evidence" value="ECO:0007669"/>
    <property type="project" value="UniProtKB-KW"/>
</dbReference>
<dbReference type="Gene3D" id="3.10.450.60">
    <property type="match status" value="1"/>
</dbReference>